<evidence type="ECO:0000313" key="3">
    <source>
        <dbReference type="Proteomes" id="UP000292307"/>
    </source>
</evidence>
<proteinExistence type="predicted"/>
<organism evidence="2 3">
    <name type="scientific">Pseudoduganella albidiflava</name>
    <dbReference type="NCBI Taxonomy" id="321983"/>
    <lineage>
        <taxon>Bacteria</taxon>
        <taxon>Pseudomonadati</taxon>
        <taxon>Pseudomonadota</taxon>
        <taxon>Betaproteobacteria</taxon>
        <taxon>Burkholderiales</taxon>
        <taxon>Oxalobacteraceae</taxon>
        <taxon>Telluria group</taxon>
        <taxon>Pseudoduganella</taxon>
    </lineage>
</organism>
<gene>
    <name evidence="2" type="ORF">EYF70_04540</name>
</gene>
<dbReference type="EMBL" id="CP036401">
    <property type="protein sequence ID" value="QBI00199.1"/>
    <property type="molecule type" value="Genomic_DNA"/>
</dbReference>
<name>A0ABX5RQN2_9BURK</name>
<feature type="compositionally biased region" description="Basic residues" evidence="1">
    <location>
        <begin position="44"/>
        <end position="55"/>
    </location>
</feature>
<feature type="compositionally biased region" description="Pro residues" evidence="1">
    <location>
        <begin position="32"/>
        <end position="43"/>
    </location>
</feature>
<feature type="compositionally biased region" description="Basic residues" evidence="1">
    <location>
        <begin position="1"/>
        <end position="29"/>
    </location>
</feature>
<accession>A0ABX5RQN2</accession>
<reference evidence="2 3" key="1">
    <citation type="submission" date="2019-02" db="EMBL/GenBank/DDBJ databases">
        <title>Draft Genome Sequences of Six Type Strains of the Genus Massilia.</title>
        <authorList>
            <person name="Miess H."/>
            <person name="Frediansyhah A."/>
            <person name="Gross H."/>
        </authorList>
    </citation>
    <scope>NUCLEOTIDE SEQUENCE [LARGE SCALE GENOMIC DNA]</scope>
    <source>
        <strain evidence="2 3">DSM 17472</strain>
    </source>
</reference>
<evidence type="ECO:0000256" key="1">
    <source>
        <dbReference type="SAM" id="MobiDB-lite"/>
    </source>
</evidence>
<keyword evidence="3" id="KW-1185">Reference proteome</keyword>
<protein>
    <submittedName>
        <fullName evidence="2">Uncharacterized protein</fullName>
    </submittedName>
</protein>
<dbReference type="Proteomes" id="UP000292307">
    <property type="component" value="Chromosome"/>
</dbReference>
<evidence type="ECO:0000313" key="2">
    <source>
        <dbReference type="EMBL" id="QBI00199.1"/>
    </source>
</evidence>
<sequence>MPRGQSRRSRPRLRKIPRTRRMQTSRARRTAPPVPVKHLPPMPRRQRPRHGHPVKASKPTRLPWRIRLPACWPCWQPTAS</sequence>
<feature type="region of interest" description="Disordered" evidence="1">
    <location>
        <begin position="1"/>
        <end position="61"/>
    </location>
</feature>